<dbReference type="RefSeq" id="WP_204892182.1">
    <property type="nucleotide sequence ID" value="NZ_JBHUFW010000004.1"/>
</dbReference>
<evidence type="ECO:0000313" key="1">
    <source>
        <dbReference type="EMBL" id="MFD1862762.1"/>
    </source>
</evidence>
<dbReference type="Proteomes" id="UP001597273">
    <property type="component" value="Unassembled WGS sequence"/>
</dbReference>
<name>A0ABW4QGQ7_9BACL</name>
<evidence type="ECO:0000313" key="2">
    <source>
        <dbReference type="Proteomes" id="UP001597273"/>
    </source>
</evidence>
<reference evidence="2" key="1">
    <citation type="journal article" date="2019" name="Int. J. Syst. Evol. Microbiol.">
        <title>The Global Catalogue of Microorganisms (GCM) 10K type strain sequencing project: providing services to taxonomists for standard genome sequencing and annotation.</title>
        <authorList>
            <consortium name="The Broad Institute Genomics Platform"/>
            <consortium name="The Broad Institute Genome Sequencing Center for Infectious Disease"/>
            <person name="Wu L."/>
            <person name="Ma J."/>
        </authorList>
    </citation>
    <scope>NUCLEOTIDE SEQUENCE [LARGE SCALE GENOMIC DNA]</scope>
    <source>
        <strain evidence="2">CGMCC 1.15475</strain>
    </source>
</reference>
<proteinExistence type="predicted"/>
<sequence length="150" mass="17466">MEAELRALVDGYVKGAIKREYLIGNVDPKFIRKPYHEDSIFYNLLEIIFDDPEDNDLKITRSAIFKVLTNYINNTISIEEVELWFWDVLNLNISGDNAEGELIAFLLYLFDNLEINRLTDREILDITVVLENEPHPGEALEKIKKHLKIS</sequence>
<comment type="caution">
    <text evidence="1">The sequence shown here is derived from an EMBL/GenBank/DDBJ whole genome shotgun (WGS) entry which is preliminary data.</text>
</comment>
<dbReference type="EMBL" id="JBHUFW010000004">
    <property type="protein sequence ID" value="MFD1862762.1"/>
    <property type="molecule type" value="Genomic_DNA"/>
</dbReference>
<gene>
    <name evidence="1" type="ORF">ACFSDB_07450</name>
</gene>
<organism evidence="1 2">
    <name type="scientific">Planococcus chinensis</name>
    <dbReference type="NCBI Taxonomy" id="272917"/>
    <lineage>
        <taxon>Bacteria</taxon>
        <taxon>Bacillati</taxon>
        <taxon>Bacillota</taxon>
        <taxon>Bacilli</taxon>
        <taxon>Bacillales</taxon>
        <taxon>Caryophanaceae</taxon>
        <taxon>Planococcus</taxon>
    </lineage>
</organism>
<accession>A0ABW4QGQ7</accession>
<protein>
    <submittedName>
        <fullName evidence="1">Uncharacterized protein</fullName>
    </submittedName>
</protein>
<keyword evidence="2" id="KW-1185">Reference proteome</keyword>